<dbReference type="GO" id="GO:0005509">
    <property type="term" value="F:calcium ion binding"/>
    <property type="evidence" value="ECO:0007669"/>
    <property type="project" value="InterPro"/>
</dbReference>
<comment type="subcellular location">
    <subcellularLocation>
        <location evidence="1">Cell outer membrane</location>
        <topology evidence="1">Multi-pass membrane protein</topology>
    </subcellularLocation>
</comment>
<dbReference type="SUPFAM" id="SSF103088">
    <property type="entry name" value="OmpA-like"/>
    <property type="match status" value="1"/>
</dbReference>
<evidence type="ECO:0000256" key="9">
    <source>
        <dbReference type="ARBA" id="ARBA00023237"/>
    </source>
</evidence>
<dbReference type="InterPro" id="IPR006665">
    <property type="entry name" value="OmpA-like"/>
</dbReference>
<dbReference type="Gene3D" id="2.40.160.20">
    <property type="match status" value="1"/>
</dbReference>
<accession>A0AA49Q9C9</accession>
<dbReference type="PANTHER" id="PTHR30329:SF21">
    <property type="entry name" value="LIPOPROTEIN YIAD-RELATED"/>
    <property type="match status" value="1"/>
</dbReference>
<dbReference type="PRINTS" id="PR01023">
    <property type="entry name" value="NAFLGMOTY"/>
</dbReference>
<keyword evidence="9" id="KW-0998">Cell outer membrane</keyword>
<proteinExistence type="predicted"/>
<dbReference type="EMBL" id="CP130613">
    <property type="protein sequence ID" value="WKW16095.1"/>
    <property type="molecule type" value="Genomic_DNA"/>
</dbReference>
<gene>
    <name evidence="14" type="ORF">Strain138_002505</name>
    <name evidence="15" type="ORF">Strain318_002505</name>
</gene>
<evidence type="ECO:0000256" key="10">
    <source>
        <dbReference type="PROSITE-ProRule" id="PRU00473"/>
    </source>
</evidence>
<dbReference type="AlphaFoldDB" id="A0AA49JX23"/>
<evidence type="ECO:0000256" key="3">
    <source>
        <dbReference type="ARBA" id="ARBA00022452"/>
    </source>
</evidence>
<organism evidence="14">
    <name type="scientific">Pseudogemmatithrix spongiicola</name>
    <dbReference type="NCBI Taxonomy" id="3062599"/>
    <lineage>
        <taxon>Bacteria</taxon>
        <taxon>Pseudomonadati</taxon>
        <taxon>Gemmatimonadota</taxon>
        <taxon>Gemmatimonadia</taxon>
        <taxon>Gemmatimonadales</taxon>
        <taxon>Gemmatimonadaceae</taxon>
        <taxon>Pseudogemmatithrix</taxon>
    </lineage>
</organism>
<dbReference type="Gene3D" id="4.10.1080.10">
    <property type="entry name" value="TSP type-3 repeat"/>
    <property type="match status" value="1"/>
</dbReference>
<feature type="region of interest" description="Disordered" evidence="11">
    <location>
        <begin position="481"/>
        <end position="510"/>
    </location>
</feature>
<sequence>MTRSTRMLAALAALMTAGTSLDAQASGTVDLAGLFRYSQLDERAAAEPGVGFGGRLGIFMFPNVALEVTHALTTTADTPEARQSPLHLHLARHFRFNDGVAFILGAGWVRDRTNGIQPNGSLEADGVSAIAGLQMNFTRRLALRVDAVYDHLPVARYDAAGPEAANLHLQAGLSLRFPPPDRDRDGVLDRVDLCADTPVGATVNAQGCQPDADGDRVPDVADRCANTPAGTPVDASGCPLDSDGDGVLDTADRCANSPAGQPVDASGCPRDSDGDTVIDIADRCPNTPAGTPVDANGCPRDADGDNVPDNLDRCPNTPAGTPVNANGCPADEDGDGVLDNADRCSATPAGVRVDANGCPVPIDADGDGVRDIDDRCPNTPPGTRVDARGCQIVFEEGQRNIVLEGVNFETGRAVLTAESQAILDRVAESLVAAPEVNLEVQGHTDNTGSVANNTRISQARADAVRQYLISKGVAANRLTARGYGPTQPAASNTTPQGRAQNRRVELRRTN</sequence>
<feature type="signal peptide" evidence="12">
    <location>
        <begin position="1"/>
        <end position="25"/>
    </location>
</feature>
<evidence type="ECO:0000256" key="6">
    <source>
        <dbReference type="ARBA" id="ARBA00023065"/>
    </source>
</evidence>
<dbReference type="Proteomes" id="UP001229955">
    <property type="component" value="Chromosome"/>
</dbReference>
<evidence type="ECO:0000256" key="1">
    <source>
        <dbReference type="ARBA" id="ARBA00004571"/>
    </source>
</evidence>
<keyword evidence="2" id="KW-0813">Transport</keyword>
<keyword evidence="16" id="KW-1185">Reference proteome</keyword>
<dbReference type="RefSeq" id="WP_367886049.1">
    <property type="nucleotide sequence ID" value="NZ_CP130612.1"/>
</dbReference>
<dbReference type="SUPFAM" id="SSF56925">
    <property type="entry name" value="OMPA-like"/>
    <property type="match status" value="1"/>
</dbReference>
<dbReference type="GO" id="GO:0006811">
    <property type="term" value="P:monoatomic ion transport"/>
    <property type="evidence" value="ECO:0007669"/>
    <property type="project" value="UniProtKB-KW"/>
</dbReference>
<dbReference type="InterPro" id="IPR006664">
    <property type="entry name" value="OMP_bac"/>
</dbReference>
<evidence type="ECO:0000313" key="16">
    <source>
        <dbReference type="Proteomes" id="UP001229955"/>
    </source>
</evidence>
<dbReference type="InterPro" id="IPR003367">
    <property type="entry name" value="Thrombospondin_3-like_rpt"/>
</dbReference>
<dbReference type="EMBL" id="CP130612">
    <property type="protein sequence ID" value="WKW13188.1"/>
    <property type="molecule type" value="Genomic_DNA"/>
</dbReference>
<dbReference type="InterPro" id="IPR011250">
    <property type="entry name" value="OMP/PagP_B-barrel"/>
</dbReference>
<keyword evidence="5 12" id="KW-0732">Signal</keyword>
<dbReference type="GO" id="GO:0009279">
    <property type="term" value="C:cell outer membrane"/>
    <property type="evidence" value="ECO:0007669"/>
    <property type="project" value="UniProtKB-SubCell"/>
</dbReference>
<evidence type="ECO:0000313" key="15">
    <source>
        <dbReference type="EMBL" id="WKW16095.1"/>
    </source>
</evidence>
<evidence type="ECO:0000256" key="11">
    <source>
        <dbReference type="SAM" id="MobiDB-lite"/>
    </source>
</evidence>
<dbReference type="SUPFAM" id="SSF103647">
    <property type="entry name" value="TSP type-3 repeat"/>
    <property type="match status" value="3"/>
</dbReference>
<dbReference type="InterPro" id="IPR036737">
    <property type="entry name" value="OmpA-like_sf"/>
</dbReference>
<dbReference type="GO" id="GO:0015288">
    <property type="term" value="F:porin activity"/>
    <property type="evidence" value="ECO:0007669"/>
    <property type="project" value="UniProtKB-KW"/>
</dbReference>
<feature type="chain" id="PRO_5041450207" evidence="12">
    <location>
        <begin position="26"/>
        <end position="510"/>
    </location>
</feature>
<evidence type="ECO:0000256" key="8">
    <source>
        <dbReference type="ARBA" id="ARBA00023136"/>
    </source>
</evidence>
<reference evidence="14" key="1">
    <citation type="submission" date="2023-07" db="EMBL/GenBank/DDBJ databases">
        <authorList>
            <person name="Haufschild T."/>
            <person name="Kallscheuer N."/>
            <person name="Hammer J."/>
            <person name="Kohn T."/>
            <person name="Kabuu M."/>
            <person name="Jogler M."/>
            <person name="Wohfarth N."/>
            <person name="Heuer A."/>
            <person name="Rohde M."/>
            <person name="van Teeseling M.C.F."/>
            <person name="Jogler C."/>
        </authorList>
    </citation>
    <scope>NUCLEOTIDE SEQUENCE</scope>
    <source>
        <strain evidence="14">Strain 138</strain>
        <strain evidence="15">Strain 318</strain>
    </source>
</reference>
<dbReference type="GO" id="GO:0046930">
    <property type="term" value="C:pore complex"/>
    <property type="evidence" value="ECO:0007669"/>
    <property type="project" value="UniProtKB-KW"/>
</dbReference>
<keyword evidence="4" id="KW-0812">Transmembrane</keyword>
<evidence type="ECO:0000313" key="14">
    <source>
        <dbReference type="EMBL" id="WKW13188.1"/>
    </source>
</evidence>
<dbReference type="CDD" id="cd07185">
    <property type="entry name" value="OmpA_C-like"/>
    <property type="match status" value="1"/>
</dbReference>
<accession>A0AA49JX23</accession>
<dbReference type="Pfam" id="PF02412">
    <property type="entry name" value="TSP_3"/>
    <property type="match status" value="6"/>
</dbReference>
<dbReference type="Pfam" id="PF00691">
    <property type="entry name" value="OmpA"/>
    <property type="match status" value="1"/>
</dbReference>
<evidence type="ECO:0000256" key="7">
    <source>
        <dbReference type="ARBA" id="ARBA00023114"/>
    </source>
</evidence>
<feature type="compositionally biased region" description="Polar residues" evidence="11">
    <location>
        <begin position="488"/>
        <end position="499"/>
    </location>
</feature>
<keyword evidence="6" id="KW-0406">Ion transport</keyword>
<keyword evidence="8 10" id="KW-0472">Membrane</keyword>
<dbReference type="InterPro" id="IPR050330">
    <property type="entry name" value="Bact_OuterMem_StrucFunc"/>
</dbReference>
<dbReference type="Gene3D" id="3.30.1330.60">
    <property type="entry name" value="OmpA-like domain"/>
    <property type="match status" value="1"/>
</dbReference>
<dbReference type="PANTHER" id="PTHR30329">
    <property type="entry name" value="STATOR ELEMENT OF FLAGELLAR MOTOR COMPLEX"/>
    <property type="match status" value="1"/>
</dbReference>
<dbReference type="GO" id="GO:0007155">
    <property type="term" value="P:cell adhesion"/>
    <property type="evidence" value="ECO:0007669"/>
    <property type="project" value="InterPro"/>
</dbReference>
<evidence type="ECO:0000256" key="12">
    <source>
        <dbReference type="SAM" id="SignalP"/>
    </source>
</evidence>
<dbReference type="PRINTS" id="PR01021">
    <property type="entry name" value="OMPADOMAIN"/>
</dbReference>
<evidence type="ECO:0000256" key="2">
    <source>
        <dbReference type="ARBA" id="ARBA00022448"/>
    </source>
</evidence>
<protein>
    <submittedName>
        <fullName evidence="14">OmpA family protein</fullName>
    </submittedName>
</protein>
<dbReference type="PROSITE" id="PS51123">
    <property type="entry name" value="OMPA_2"/>
    <property type="match status" value="1"/>
</dbReference>
<keyword evidence="7" id="KW-0626">Porin</keyword>
<evidence type="ECO:0000256" key="5">
    <source>
        <dbReference type="ARBA" id="ARBA00022729"/>
    </source>
</evidence>
<name>A0AA49JX23_9BACT</name>
<feature type="domain" description="OmpA-like" evidence="13">
    <location>
        <begin position="395"/>
        <end position="510"/>
    </location>
</feature>
<evidence type="ECO:0000259" key="13">
    <source>
        <dbReference type="PROSITE" id="PS51123"/>
    </source>
</evidence>
<keyword evidence="3" id="KW-1134">Transmembrane beta strand</keyword>
<dbReference type="KEGG" id="pspc:Strain318_002505"/>
<dbReference type="InterPro" id="IPR028974">
    <property type="entry name" value="TSP_type-3_rpt"/>
</dbReference>
<evidence type="ECO:0000256" key="4">
    <source>
        <dbReference type="ARBA" id="ARBA00022692"/>
    </source>
</evidence>